<accession>A0ABW4DR12</accession>
<dbReference type="RefSeq" id="WP_125577011.1">
    <property type="nucleotide sequence ID" value="NZ_JBHTOF010000104.1"/>
</dbReference>
<evidence type="ECO:0000256" key="1">
    <source>
        <dbReference type="SAM" id="Phobius"/>
    </source>
</evidence>
<proteinExistence type="predicted"/>
<dbReference type="Proteomes" id="UP001597244">
    <property type="component" value="Unassembled WGS sequence"/>
</dbReference>
<keyword evidence="1" id="KW-1133">Transmembrane helix</keyword>
<feature type="transmembrane region" description="Helical" evidence="1">
    <location>
        <begin position="12"/>
        <end position="30"/>
    </location>
</feature>
<reference evidence="3" key="1">
    <citation type="journal article" date="2019" name="Int. J. Syst. Evol. Microbiol.">
        <title>The Global Catalogue of Microorganisms (GCM) 10K type strain sequencing project: providing services to taxonomists for standard genome sequencing and annotation.</title>
        <authorList>
            <consortium name="The Broad Institute Genomics Platform"/>
            <consortium name="The Broad Institute Genome Sequencing Center for Infectious Disease"/>
            <person name="Wu L."/>
            <person name="Ma J."/>
        </authorList>
    </citation>
    <scope>NUCLEOTIDE SEQUENCE [LARGE SCALE GENOMIC DNA]</scope>
    <source>
        <strain evidence="3">CCM 8951</strain>
    </source>
</reference>
<name>A0ABW4DR12_9LACO</name>
<dbReference type="Pfam" id="PF04854">
    <property type="entry name" value="DUF624"/>
    <property type="match status" value="1"/>
</dbReference>
<feature type="transmembrane region" description="Helical" evidence="1">
    <location>
        <begin position="60"/>
        <end position="78"/>
    </location>
</feature>
<dbReference type="InterPro" id="IPR006938">
    <property type="entry name" value="DUF624"/>
</dbReference>
<organism evidence="2 3">
    <name type="scientific">Lapidilactobacillus mulanensis</name>
    <dbReference type="NCBI Taxonomy" id="2485999"/>
    <lineage>
        <taxon>Bacteria</taxon>
        <taxon>Bacillati</taxon>
        <taxon>Bacillota</taxon>
        <taxon>Bacilli</taxon>
        <taxon>Lactobacillales</taxon>
        <taxon>Lactobacillaceae</taxon>
        <taxon>Lapidilactobacillus</taxon>
    </lineage>
</organism>
<comment type="caution">
    <text evidence="2">The sequence shown here is derived from an EMBL/GenBank/DDBJ whole genome shotgun (WGS) entry which is preliminary data.</text>
</comment>
<keyword evidence="3" id="KW-1185">Reference proteome</keyword>
<feature type="transmembrane region" description="Helical" evidence="1">
    <location>
        <begin position="141"/>
        <end position="165"/>
    </location>
</feature>
<feature type="transmembrane region" description="Helical" evidence="1">
    <location>
        <begin position="118"/>
        <end position="135"/>
    </location>
</feature>
<evidence type="ECO:0000313" key="2">
    <source>
        <dbReference type="EMBL" id="MFD1466529.1"/>
    </source>
</evidence>
<evidence type="ECO:0000313" key="3">
    <source>
        <dbReference type="Proteomes" id="UP001597244"/>
    </source>
</evidence>
<keyword evidence="1" id="KW-0812">Transmembrane</keyword>
<dbReference type="EMBL" id="JBHTOF010000104">
    <property type="protein sequence ID" value="MFD1466529.1"/>
    <property type="molecule type" value="Genomic_DNA"/>
</dbReference>
<protein>
    <submittedName>
        <fullName evidence="2">DUF624 domain-containing protein</fullName>
    </submittedName>
</protein>
<sequence length="239" mass="27050">MALFNGRRGDGVTAFCATLLLCATLLYRRYGSNSRIERITHASKKISQLFVDIAYWTPRLVAINFIWLLACLPVITVFRATRTVTLILSEYHHKGVKSQPVWQNYWRTFKLVHRSHDLIGSLLFFIAILDCVFLIQQQQAFMVSGGFALIFALAVFLVVCCWRVLSVTPENNCSWLLAFVIAGKHLPYICLQIGVTIVLIVLAMLAASGFFILLGGSMLVLVNIRLVEYRTHSRKQPIN</sequence>
<gene>
    <name evidence="2" type="ORF">ACFQ4L_10690</name>
</gene>
<keyword evidence="1" id="KW-0472">Membrane</keyword>
<feature type="transmembrane region" description="Helical" evidence="1">
    <location>
        <begin position="210"/>
        <end position="227"/>
    </location>
</feature>